<dbReference type="AlphaFoldDB" id="A0A0E9XMG6"/>
<reference evidence="1" key="2">
    <citation type="journal article" date="2015" name="Fish Shellfish Immunol.">
        <title>Early steps in the European eel (Anguilla anguilla)-Vibrio vulnificus interaction in the gills: Role of the RtxA13 toxin.</title>
        <authorList>
            <person name="Callol A."/>
            <person name="Pajuelo D."/>
            <person name="Ebbesson L."/>
            <person name="Teles M."/>
            <person name="MacKenzie S."/>
            <person name="Amaro C."/>
        </authorList>
    </citation>
    <scope>NUCLEOTIDE SEQUENCE</scope>
</reference>
<sequence>MKTNHSNYTISKSKRAMLCVRFPVGPKQNSAREQWNTKRAV</sequence>
<proteinExistence type="predicted"/>
<evidence type="ECO:0000313" key="1">
    <source>
        <dbReference type="EMBL" id="JAI03835.1"/>
    </source>
</evidence>
<reference evidence="1" key="1">
    <citation type="submission" date="2014-11" db="EMBL/GenBank/DDBJ databases">
        <authorList>
            <person name="Amaro Gonzalez C."/>
        </authorList>
    </citation>
    <scope>NUCLEOTIDE SEQUENCE</scope>
</reference>
<dbReference type="EMBL" id="GBXM01004743">
    <property type="protein sequence ID" value="JAI03835.1"/>
    <property type="molecule type" value="Transcribed_RNA"/>
</dbReference>
<accession>A0A0E9XMG6</accession>
<protein>
    <submittedName>
        <fullName evidence="1">Uncharacterized protein</fullName>
    </submittedName>
</protein>
<organism evidence="1">
    <name type="scientific">Anguilla anguilla</name>
    <name type="common">European freshwater eel</name>
    <name type="synonym">Muraena anguilla</name>
    <dbReference type="NCBI Taxonomy" id="7936"/>
    <lineage>
        <taxon>Eukaryota</taxon>
        <taxon>Metazoa</taxon>
        <taxon>Chordata</taxon>
        <taxon>Craniata</taxon>
        <taxon>Vertebrata</taxon>
        <taxon>Euteleostomi</taxon>
        <taxon>Actinopterygii</taxon>
        <taxon>Neopterygii</taxon>
        <taxon>Teleostei</taxon>
        <taxon>Anguilliformes</taxon>
        <taxon>Anguillidae</taxon>
        <taxon>Anguilla</taxon>
    </lineage>
</organism>
<name>A0A0E9XMG6_ANGAN</name>